<dbReference type="SUPFAM" id="SSF52283">
    <property type="entry name" value="Formate/glycerate dehydrogenase catalytic domain-like"/>
    <property type="match status" value="1"/>
</dbReference>
<dbReference type="NCBIfam" id="TIGR01327">
    <property type="entry name" value="PGDH"/>
    <property type="match status" value="1"/>
</dbReference>
<keyword evidence="10" id="KW-0028">Amino-acid biosynthesis</keyword>
<dbReference type="SUPFAM" id="SSF51735">
    <property type="entry name" value="NAD(P)-binding Rossmann-fold domains"/>
    <property type="match status" value="1"/>
</dbReference>
<dbReference type="GO" id="GO:0009570">
    <property type="term" value="C:chloroplast stroma"/>
    <property type="evidence" value="ECO:0007669"/>
    <property type="project" value="TreeGrafter"/>
</dbReference>
<dbReference type="Gene3D" id="3.30.1330.90">
    <property type="entry name" value="D-3-phosphoglycerate dehydrogenase, domain 3"/>
    <property type="match status" value="1"/>
</dbReference>
<dbReference type="InterPro" id="IPR045626">
    <property type="entry name" value="PGDH_ASB_dom"/>
</dbReference>
<dbReference type="GO" id="GO:0051287">
    <property type="term" value="F:NAD binding"/>
    <property type="evidence" value="ECO:0007669"/>
    <property type="project" value="UniProtKB-UniRule"/>
</dbReference>
<dbReference type="InterPro" id="IPR029009">
    <property type="entry name" value="ASB_dom_sf"/>
</dbReference>
<dbReference type="Pfam" id="PF02826">
    <property type="entry name" value="2-Hacid_dh_C"/>
    <property type="match status" value="1"/>
</dbReference>
<dbReference type="FunFam" id="3.30.1330.90:FF:000003">
    <property type="entry name" value="D-3-phosphoglycerate dehydrogenase"/>
    <property type="match status" value="1"/>
</dbReference>
<keyword evidence="7 10" id="KW-0560">Oxidoreductase</keyword>
<dbReference type="InterPro" id="IPR036291">
    <property type="entry name" value="NAD(P)-bd_dom_sf"/>
</dbReference>
<dbReference type="SUPFAM" id="SSF143548">
    <property type="entry name" value="Serine metabolism enzymes domain"/>
    <property type="match status" value="1"/>
</dbReference>
<reference evidence="12 13" key="1">
    <citation type="journal article" date="2019" name="Genome Biol. Evol.">
        <title>Insights into the evolution of the New World diploid cottons (Gossypium, subgenus Houzingenia) based on genome sequencing.</title>
        <authorList>
            <person name="Grover C.E."/>
            <person name="Arick M.A. 2nd"/>
            <person name="Thrash A."/>
            <person name="Conover J.L."/>
            <person name="Sanders W.S."/>
            <person name="Peterson D.G."/>
            <person name="Frelichowski J.E."/>
            <person name="Scheffler J.A."/>
            <person name="Scheffler B.E."/>
            <person name="Wendel J.F."/>
        </authorList>
    </citation>
    <scope>NUCLEOTIDE SEQUENCE [LARGE SCALE GENOMIC DNA]</scope>
    <source>
        <strain evidence="12">8</strain>
        <tissue evidence="12">Leaf</tissue>
    </source>
</reference>
<dbReference type="AlphaFoldDB" id="A0A7J9FVI1"/>
<comment type="subcellular location">
    <subcellularLocation>
        <location evidence="1">Plastid</location>
        <location evidence="1">Chloroplast</location>
    </subcellularLocation>
</comment>
<evidence type="ECO:0000256" key="7">
    <source>
        <dbReference type="ARBA" id="ARBA00023002"/>
    </source>
</evidence>
<keyword evidence="10" id="KW-0718">Serine biosynthesis</keyword>
<dbReference type="EMBL" id="JABEZW010229322">
    <property type="protein sequence ID" value="MBA0789330.1"/>
    <property type="molecule type" value="Genomic_DNA"/>
</dbReference>
<feature type="domain" description="ACT" evidence="11">
    <location>
        <begin position="520"/>
        <end position="592"/>
    </location>
</feature>
<dbReference type="PANTHER" id="PTHR42938">
    <property type="entry name" value="FORMATE DEHYDROGENASE 1"/>
    <property type="match status" value="1"/>
</dbReference>
<dbReference type="FunFam" id="3.40.50.720:FF:000616">
    <property type="entry name" value="D-3-phosphoglycerate dehydrogenase 2 chloroplastic"/>
    <property type="match status" value="1"/>
</dbReference>
<comment type="catalytic activity">
    <reaction evidence="9 10">
        <text>(2R)-3-phosphoglycerate + NAD(+) = 3-phosphooxypyruvate + NADH + H(+)</text>
        <dbReference type="Rhea" id="RHEA:12641"/>
        <dbReference type="ChEBI" id="CHEBI:15378"/>
        <dbReference type="ChEBI" id="CHEBI:18110"/>
        <dbReference type="ChEBI" id="CHEBI:57540"/>
        <dbReference type="ChEBI" id="CHEBI:57945"/>
        <dbReference type="ChEBI" id="CHEBI:58272"/>
        <dbReference type="EC" id="1.1.1.95"/>
    </reaction>
</comment>
<dbReference type="InterPro" id="IPR006140">
    <property type="entry name" value="D-isomer_DH_NAD-bd"/>
</dbReference>
<dbReference type="Gene3D" id="3.40.50.720">
    <property type="entry name" value="NAD(P)-binding Rossmann-like Domain"/>
    <property type="match status" value="2"/>
</dbReference>
<protein>
    <recommendedName>
        <fullName evidence="10">D-3-phosphoglycerate dehydrogenase</fullName>
        <ecNumber evidence="10">1.1.1.95</ecNumber>
    </recommendedName>
</protein>
<dbReference type="PROSITE" id="PS00065">
    <property type="entry name" value="D_2_HYDROXYACID_DH_1"/>
    <property type="match status" value="1"/>
</dbReference>
<evidence type="ECO:0000256" key="4">
    <source>
        <dbReference type="ARBA" id="ARBA00022528"/>
    </source>
</evidence>
<dbReference type="InterPro" id="IPR002912">
    <property type="entry name" value="ACT_dom"/>
</dbReference>
<dbReference type="UniPathway" id="UPA00135">
    <property type="reaction ID" value="UER00196"/>
</dbReference>
<dbReference type="PROSITE" id="PS51671">
    <property type="entry name" value="ACT"/>
    <property type="match status" value="1"/>
</dbReference>
<keyword evidence="13" id="KW-1185">Reference proteome</keyword>
<dbReference type="GO" id="GO:0004617">
    <property type="term" value="F:phosphoglycerate dehydrogenase activity"/>
    <property type="evidence" value="ECO:0007669"/>
    <property type="project" value="UniProtKB-EC"/>
</dbReference>
<evidence type="ECO:0000256" key="8">
    <source>
        <dbReference type="ARBA" id="ARBA00023027"/>
    </source>
</evidence>
<keyword evidence="6" id="KW-0809">Transit peptide</keyword>
<evidence type="ECO:0000313" key="13">
    <source>
        <dbReference type="Proteomes" id="UP000593568"/>
    </source>
</evidence>
<evidence type="ECO:0000256" key="1">
    <source>
        <dbReference type="ARBA" id="ARBA00004229"/>
    </source>
</evidence>
<evidence type="ECO:0000256" key="10">
    <source>
        <dbReference type="RuleBase" id="RU363003"/>
    </source>
</evidence>
<dbReference type="Pfam" id="PF19304">
    <property type="entry name" value="PGDH_inter"/>
    <property type="match status" value="1"/>
</dbReference>
<dbReference type="EC" id="1.1.1.95" evidence="10"/>
<gene>
    <name evidence="12" type="ORF">Gotri_027448</name>
</gene>
<dbReference type="SUPFAM" id="SSF55021">
    <property type="entry name" value="ACT-like"/>
    <property type="match status" value="1"/>
</dbReference>
<dbReference type="InterPro" id="IPR006139">
    <property type="entry name" value="D-isomer_2_OHA_DH_cat_dom"/>
</dbReference>
<dbReference type="PANTHER" id="PTHR42938:SF6">
    <property type="entry name" value="D-3-PHOSPHOGLYCERATE DEHYDROGENASE"/>
    <property type="match status" value="1"/>
</dbReference>
<proteinExistence type="inferred from homology"/>
<dbReference type="Proteomes" id="UP000593568">
    <property type="component" value="Unassembled WGS sequence"/>
</dbReference>
<evidence type="ECO:0000313" key="12">
    <source>
        <dbReference type="EMBL" id="MBA0789330.1"/>
    </source>
</evidence>
<comment type="pathway">
    <text evidence="2 10">Amino-acid biosynthesis; L-serine biosynthesis; L-serine from 3-phospho-D-glycerate: step 1/3.</text>
</comment>
<evidence type="ECO:0000256" key="6">
    <source>
        <dbReference type="ARBA" id="ARBA00022946"/>
    </source>
</evidence>
<comment type="caution">
    <text evidence="12">The sequence shown here is derived from an EMBL/GenBank/DDBJ whole genome shotgun (WGS) entry which is preliminary data.</text>
</comment>
<dbReference type="CDD" id="cd12173">
    <property type="entry name" value="PGDH_4"/>
    <property type="match status" value="1"/>
</dbReference>
<evidence type="ECO:0000256" key="9">
    <source>
        <dbReference type="ARBA" id="ARBA00048731"/>
    </source>
</evidence>
<dbReference type="FunFam" id="3.40.50.720:FF:000021">
    <property type="entry name" value="D-3-phosphoglycerate dehydrogenase"/>
    <property type="match status" value="1"/>
</dbReference>
<dbReference type="PROSITE" id="PS00671">
    <property type="entry name" value="D_2_HYDROXYACID_DH_3"/>
    <property type="match status" value="1"/>
</dbReference>
<dbReference type="Pfam" id="PF01842">
    <property type="entry name" value="ACT"/>
    <property type="match status" value="1"/>
</dbReference>
<keyword evidence="5" id="KW-0934">Plastid</keyword>
<evidence type="ECO:0000259" key="11">
    <source>
        <dbReference type="PROSITE" id="PS51671"/>
    </source>
</evidence>
<name>A0A7J9FVI1_9ROSI</name>
<dbReference type="PROSITE" id="PS00670">
    <property type="entry name" value="D_2_HYDROXYACID_DH_2"/>
    <property type="match status" value="1"/>
</dbReference>
<keyword evidence="4" id="KW-0150">Chloroplast</keyword>
<dbReference type="InterPro" id="IPR029752">
    <property type="entry name" value="D-isomer_DH_CS1"/>
</dbReference>
<dbReference type="Gene3D" id="3.30.70.260">
    <property type="match status" value="1"/>
</dbReference>
<dbReference type="InterPro" id="IPR029753">
    <property type="entry name" value="D-isomer_DH_CS"/>
</dbReference>
<sequence>MSVISSWNLTISLNTTLSLSWRSSLPSRAIFPRPKKPKTLVFLAIALGAKPTVLVSEKLGDAGIQLLKTFANVDCSYNLSPEELCTKISLCDALIVRSGTKVTREVFESAMGRLKVVGRAGVGIDNVDISAATEHGCLVVNAPTANTIAAAEHGIALLTAVSRNVAQADASVKAGKWERNKYVGVSLVGKTLAVMGFGKVGSEVARRAKGLGMQVIAHDPYAPADRARAIGVELVSFEEALTTADFISLHMPLTPATSKMFNDEAFSRVKKGVRIINVARGGVIDEEALLRALDSGIVAQAALDVFTEEPPPQENKLVRHENVTVTPHLGASTTEAQEGVALEIAEAVVGALKGELAATAVNAPMVPAEVLLELSPYVALTEKLGRLAVQLVAGGSGVKFVKVTYASARGPDDLDTRLLRAMVTKGLIEPISSVFVNLVNADFIGKQRGLRLTEERIVLDGSPEKPLEFIQVRIANVESKFASAISNSGEITVEGRVKDGKPHLTKVGSFGVDVSLEGSIVLCRQSDQPGIIGKVGNILSEENVNVNFMSVGRIAPGKQAVMTIGLDEEPSRDALKKIGEITAVEEFVFLKL</sequence>
<dbReference type="FunFam" id="3.30.70.260:FF:000008">
    <property type="entry name" value="D-3-phosphoglycerate dehydrogenase, chloroplastic"/>
    <property type="match status" value="1"/>
</dbReference>
<dbReference type="InterPro" id="IPR006236">
    <property type="entry name" value="PGDH"/>
</dbReference>
<evidence type="ECO:0000256" key="2">
    <source>
        <dbReference type="ARBA" id="ARBA00005216"/>
    </source>
</evidence>
<organism evidence="12 13">
    <name type="scientific">Gossypium trilobum</name>
    <dbReference type="NCBI Taxonomy" id="34281"/>
    <lineage>
        <taxon>Eukaryota</taxon>
        <taxon>Viridiplantae</taxon>
        <taxon>Streptophyta</taxon>
        <taxon>Embryophyta</taxon>
        <taxon>Tracheophyta</taxon>
        <taxon>Spermatophyta</taxon>
        <taxon>Magnoliopsida</taxon>
        <taxon>eudicotyledons</taxon>
        <taxon>Gunneridae</taxon>
        <taxon>Pentapetalae</taxon>
        <taxon>rosids</taxon>
        <taxon>malvids</taxon>
        <taxon>Malvales</taxon>
        <taxon>Malvaceae</taxon>
        <taxon>Malvoideae</taxon>
        <taxon>Gossypium</taxon>
    </lineage>
</organism>
<evidence type="ECO:0000256" key="5">
    <source>
        <dbReference type="ARBA" id="ARBA00022640"/>
    </source>
</evidence>
<dbReference type="InterPro" id="IPR045865">
    <property type="entry name" value="ACT-like_dom_sf"/>
</dbReference>
<dbReference type="CDD" id="cd04902">
    <property type="entry name" value="ACT_3PGDH-xct"/>
    <property type="match status" value="1"/>
</dbReference>
<dbReference type="GO" id="GO:0006564">
    <property type="term" value="P:L-serine biosynthetic process"/>
    <property type="evidence" value="ECO:0007669"/>
    <property type="project" value="UniProtKB-KW"/>
</dbReference>
<keyword evidence="8 10" id="KW-0520">NAD</keyword>
<evidence type="ECO:0000256" key="3">
    <source>
        <dbReference type="ARBA" id="ARBA00005854"/>
    </source>
</evidence>
<dbReference type="Pfam" id="PF00389">
    <property type="entry name" value="2-Hacid_dh"/>
    <property type="match status" value="1"/>
</dbReference>
<accession>A0A7J9FVI1</accession>
<comment type="similarity">
    <text evidence="3 10">Belongs to the D-isomer specific 2-hydroxyacid dehydrogenase family.</text>
</comment>